<evidence type="ECO:0000313" key="7">
    <source>
        <dbReference type="EMBL" id="GMT24710.1"/>
    </source>
</evidence>
<dbReference type="PANTHER" id="PTHR46003:SF1">
    <property type="entry name" value="HOST CELL FACTOR"/>
    <property type="match status" value="1"/>
</dbReference>
<accession>A0AAV5VYR6</accession>
<dbReference type="Proteomes" id="UP001432322">
    <property type="component" value="Unassembled WGS sequence"/>
</dbReference>
<dbReference type="GO" id="GO:0006338">
    <property type="term" value="P:chromatin remodeling"/>
    <property type="evidence" value="ECO:0007669"/>
    <property type="project" value="TreeGrafter"/>
</dbReference>
<dbReference type="SMART" id="SM00060">
    <property type="entry name" value="FN3"/>
    <property type="match status" value="2"/>
</dbReference>
<dbReference type="PROSITE" id="PS50853">
    <property type="entry name" value="FN3"/>
    <property type="match status" value="1"/>
</dbReference>
<dbReference type="InterPro" id="IPR015915">
    <property type="entry name" value="Kelch-typ_b-propeller"/>
</dbReference>
<feature type="compositionally biased region" description="Low complexity" evidence="5">
    <location>
        <begin position="627"/>
        <end position="643"/>
    </location>
</feature>
<dbReference type="GO" id="GO:0035097">
    <property type="term" value="C:histone methyltransferase complex"/>
    <property type="evidence" value="ECO:0007669"/>
    <property type="project" value="TreeGrafter"/>
</dbReference>
<dbReference type="InterPro" id="IPR059124">
    <property type="entry name" value="Kelch_HCF"/>
</dbReference>
<proteinExistence type="predicted"/>
<evidence type="ECO:0000259" key="6">
    <source>
        <dbReference type="PROSITE" id="PS50853"/>
    </source>
</evidence>
<feature type="region of interest" description="Disordered" evidence="5">
    <location>
        <begin position="569"/>
        <end position="763"/>
    </location>
</feature>
<dbReference type="EMBL" id="BTSY01000004">
    <property type="protein sequence ID" value="GMT24710.1"/>
    <property type="molecule type" value="Genomic_DNA"/>
</dbReference>
<evidence type="ECO:0000256" key="4">
    <source>
        <dbReference type="ARBA" id="ARBA00023242"/>
    </source>
</evidence>
<dbReference type="InterPro" id="IPR036116">
    <property type="entry name" value="FN3_sf"/>
</dbReference>
<evidence type="ECO:0000256" key="1">
    <source>
        <dbReference type="ARBA" id="ARBA00004123"/>
    </source>
</evidence>
<name>A0AAV5VYR6_9BILA</name>
<evidence type="ECO:0000256" key="5">
    <source>
        <dbReference type="SAM" id="MobiDB-lite"/>
    </source>
</evidence>
<dbReference type="PANTHER" id="PTHR46003">
    <property type="entry name" value="HOST CELL FACTOR"/>
    <property type="match status" value="1"/>
</dbReference>
<dbReference type="Gene3D" id="2.60.40.10">
    <property type="entry name" value="Immunoglobulins"/>
    <property type="match status" value="2"/>
</dbReference>
<comment type="subcellular location">
    <subcellularLocation>
        <location evidence="1">Nucleus</location>
    </subcellularLocation>
</comment>
<dbReference type="CDD" id="cd00063">
    <property type="entry name" value="FN3"/>
    <property type="match status" value="2"/>
</dbReference>
<dbReference type="SUPFAM" id="SSF49265">
    <property type="entry name" value="Fibronectin type III"/>
    <property type="match status" value="1"/>
</dbReference>
<gene>
    <name evidence="7" type="ORF">PFISCL1PPCAC_16007</name>
</gene>
<keyword evidence="3" id="KW-0677">Repeat</keyword>
<dbReference type="Pfam" id="PF13854">
    <property type="entry name" value="Kelch_HCF"/>
    <property type="match status" value="1"/>
</dbReference>
<evidence type="ECO:0000256" key="2">
    <source>
        <dbReference type="ARBA" id="ARBA00022441"/>
    </source>
</evidence>
<comment type="caution">
    <text evidence="7">The sequence shown here is derived from an EMBL/GenBank/DDBJ whole genome shotgun (WGS) entry which is preliminary data.</text>
</comment>
<keyword evidence="2" id="KW-0880">Kelch repeat</keyword>
<feature type="compositionally biased region" description="Basic and acidic residues" evidence="5">
    <location>
        <begin position="668"/>
        <end position="681"/>
    </location>
</feature>
<feature type="compositionally biased region" description="Low complexity" evidence="5">
    <location>
        <begin position="710"/>
        <end position="763"/>
    </location>
</feature>
<keyword evidence="4" id="KW-0539">Nucleus</keyword>
<dbReference type="InterPro" id="IPR043536">
    <property type="entry name" value="HCF1/2"/>
</dbReference>
<dbReference type="InterPro" id="IPR013783">
    <property type="entry name" value="Ig-like_fold"/>
</dbReference>
<dbReference type="AlphaFoldDB" id="A0AAV5VYR6"/>
<dbReference type="Gene3D" id="2.120.10.80">
    <property type="entry name" value="Kelch-type beta propeller"/>
    <property type="match status" value="2"/>
</dbReference>
<feature type="compositionally biased region" description="Low complexity" evidence="5">
    <location>
        <begin position="569"/>
        <end position="592"/>
    </location>
</feature>
<dbReference type="InterPro" id="IPR003961">
    <property type="entry name" value="FN3_dom"/>
</dbReference>
<evidence type="ECO:0000256" key="3">
    <source>
        <dbReference type="ARBA" id="ARBA00022737"/>
    </source>
</evidence>
<dbReference type="GO" id="GO:0003713">
    <property type="term" value="F:transcription coactivator activity"/>
    <property type="evidence" value="ECO:0007669"/>
    <property type="project" value="TreeGrafter"/>
</dbReference>
<reference evidence="7" key="1">
    <citation type="submission" date="2023-10" db="EMBL/GenBank/DDBJ databases">
        <title>Genome assembly of Pristionchus species.</title>
        <authorList>
            <person name="Yoshida K."/>
            <person name="Sommer R.J."/>
        </authorList>
    </citation>
    <scope>NUCLEOTIDE SEQUENCE</scope>
    <source>
        <strain evidence="7">RS5133</strain>
    </source>
</reference>
<feature type="domain" description="Fibronectin type-III" evidence="6">
    <location>
        <begin position="752"/>
        <end position="848"/>
    </location>
</feature>
<dbReference type="SUPFAM" id="SSF117281">
    <property type="entry name" value="Kelch motif"/>
    <property type="match status" value="1"/>
</dbReference>
<keyword evidence="8" id="KW-1185">Reference proteome</keyword>
<protein>
    <recommendedName>
        <fullName evidence="6">Fibronectin type-III domain-containing protein</fullName>
    </recommendedName>
</protein>
<organism evidence="7 8">
    <name type="scientific">Pristionchus fissidentatus</name>
    <dbReference type="NCBI Taxonomy" id="1538716"/>
    <lineage>
        <taxon>Eukaryota</taxon>
        <taxon>Metazoa</taxon>
        <taxon>Ecdysozoa</taxon>
        <taxon>Nematoda</taxon>
        <taxon>Chromadorea</taxon>
        <taxon>Rhabditida</taxon>
        <taxon>Rhabditina</taxon>
        <taxon>Diplogasteromorpha</taxon>
        <taxon>Diplogasteroidea</taxon>
        <taxon>Neodiplogasteridae</taxon>
        <taxon>Pristionchus</taxon>
    </lineage>
</organism>
<evidence type="ECO:0000313" key="8">
    <source>
        <dbReference type="Proteomes" id="UP001432322"/>
    </source>
</evidence>
<feature type="compositionally biased region" description="Low complexity" evidence="5">
    <location>
        <begin position="687"/>
        <end position="699"/>
    </location>
</feature>
<sequence>MEEFHEAVDCKVMAPQLRWKKVQNTTGPTPRPRHGHRAVAIKDLMVVFGGGNEGIVDELHVYNTATNQWFVPAVRGDIPPGCAAYGIICVHVHIYIFGGMIEYGRYSNELFELNGQRWEWKKLRPRPPKAGGNGPCPRLGHSFTVTSNQVAYVFGGLANNSPDPKNNVPQYLNDLYSIDLKAGHAALQWDCPQTFGNRPTARESHTCAYVETSSAKLLVIYGGMSGSRLGDVWILNVESMTWDNPQLLGEPPLPRSLHTANMIGDRMYVYGGWVSMLPQVPMTADNASASTQATDKVQEWKCTSSMAILNMETLTWEQINLPLLNDGGMGDNGAPMQQVVVSQGGQPTASGLPPTGNISDTQPHARAGHSAVVVNRRLFVWSGRDGYRKAWNNQVCCKDMWYLETDKPEVPSRVQLVRANVNGLEVSWQQVPTAEAYLLQLHKYEGIGAKGVQGGEENDGRRLSAGAGIVKGGANVAGKTPIVTQRTPGGQLMKLVRTGPTGASGSQVVRVVKGNVQSAGSPMKNIPPGAAKVILASKPATRIVYQLPVATAAAAAAASGAAAEGAAAEQQGGSQSMQQFSTISTQGTTYTTPKTSSQPDDISLPVNLLDESTEAPPPAISPTKNLQSDAASAPAAAEQIPAEGEIKEEEEEIKTEEGGSSMVEGGEGEIRTEGEIEKKEEDESMMDESSSTAVASTAEPPKEEEDTKEAAALAAPTEAAAPDAAAPAAAAPTEREATGPAAAAAAEGGEAPPVAANEEQPVVPQEEEVWFDVGIIKGTSCMVTHYFISSENSLESTYHEDISGANPANNQRKAELEPGTAYKFRVAAINALGRGDWSEVAAFKTCLPGFPGAPSSIKITKSTEGAHLTWEPPISNTGRGRISEYSVYLAVRSNNGPSSSESQLAFMRVFVGAEPECIVPHANLSSAYVDTSNKPAIIFRIAARNEKGYGPATQVRWLQENRNFGGPTAAARQLRYPVPAAAGYQLPPNKRMRMD</sequence>
<dbReference type="FunFam" id="2.120.10.80:FF:000008">
    <property type="entry name" value="host cell factor 1 isoform X1"/>
    <property type="match status" value="1"/>
</dbReference>
<dbReference type="Gene3D" id="6.10.250.2590">
    <property type="match status" value="1"/>
</dbReference>